<gene>
    <name evidence="2" type="ORF">JOF56_000171</name>
</gene>
<evidence type="ECO:0000256" key="1">
    <source>
        <dbReference type="SAM" id="MobiDB-lite"/>
    </source>
</evidence>
<feature type="region of interest" description="Disordered" evidence="1">
    <location>
        <begin position="270"/>
        <end position="295"/>
    </location>
</feature>
<sequence length="295" mass="31897">MPEDPVNDTATSPRSFLKRYRAKVATLGVGVAVVAGVVTFNEVRGTAEPRTVDVTAAAPTVQVDLTRPFTGTPAADWPDGETGIVAPQATAIGPFSAQQVGDALTKVRQAVITSRLDRDVLEKHDIERYVSLLAKDSQKSVRPLFSKDPSEAHVYATRLADGFTLLPAAPKVHGKMWVEQGTRPGELVVRTNYVFAYAFNYDSPDKLADAMDIIVVDRWDVDYSVLTGKYTPSSQGLWPSRLQGFTYSMGCEALRAGFLAPAYSERRANAASSTPSNRGAYFDPSSELPASSTCD</sequence>
<name>A0ABS4T5P5_9PSEU</name>
<accession>A0ABS4T5P5</accession>
<dbReference type="RefSeq" id="WP_209633385.1">
    <property type="nucleotide sequence ID" value="NZ_JAGINW010000001.1"/>
</dbReference>
<dbReference type="EMBL" id="JAGINW010000001">
    <property type="protein sequence ID" value="MBP2319786.1"/>
    <property type="molecule type" value="Genomic_DNA"/>
</dbReference>
<organism evidence="2 3">
    <name type="scientific">Kibdelosporangium banguiense</name>
    <dbReference type="NCBI Taxonomy" id="1365924"/>
    <lineage>
        <taxon>Bacteria</taxon>
        <taxon>Bacillati</taxon>
        <taxon>Actinomycetota</taxon>
        <taxon>Actinomycetes</taxon>
        <taxon>Pseudonocardiales</taxon>
        <taxon>Pseudonocardiaceae</taxon>
        <taxon>Kibdelosporangium</taxon>
    </lineage>
</organism>
<reference evidence="2 3" key="1">
    <citation type="submission" date="2021-03" db="EMBL/GenBank/DDBJ databases">
        <title>Sequencing the genomes of 1000 actinobacteria strains.</title>
        <authorList>
            <person name="Klenk H.-P."/>
        </authorList>
    </citation>
    <scope>NUCLEOTIDE SEQUENCE [LARGE SCALE GENOMIC DNA]</scope>
    <source>
        <strain evidence="2 3">DSM 46670</strain>
    </source>
</reference>
<comment type="caution">
    <text evidence="2">The sequence shown here is derived from an EMBL/GenBank/DDBJ whole genome shotgun (WGS) entry which is preliminary data.</text>
</comment>
<evidence type="ECO:0000313" key="2">
    <source>
        <dbReference type="EMBL" id="MBP2319786.1"/>
    </source>
</evidence>
<protein>
    <submittedName>
        <fullName evidence="2">Uncharacterized protein</fullName>
    </submittedName>
</protein>
<keyword evidence="3" id="KW-1185">Reference proteome</keyword>
<evidence type="ECO:0000313" key="3">
    <source>
        <dbReference type="Proteomes" id="UP001519332"/>
    </source>
</evidence>
<proteinExistence type="predicted"/>
<dbReference type="Proteomes" id="UP001519332">
    <property type="component" value="Unassembled WGS sequence"/>
</dbReference>